<dbReference type="OrthoDB" id="9802248at2"/>
<name>A0A1D7UVR9_9LEPT</name>
<evidence type="ECO:0000259" key="9">
    <source>
        <dbReference type="PROSITE" id="PS50206"/>
    </source>
</evidence>
<dbReference type="InterPro" id="IPR044528">
    <property type="entry name" value="POD-like_MBL-fold"/>
</dbReference>
<accession>A0A1D7UVR9</accession>
<comment type="cofactor">
    <cofactor evidence="1">
        <name>Fe(2+)</name>
        <dbReference type="ChEBI" id="CHEBI:29033"/>
    </cofactor>
</comment>
<keyword evidence="5" id="KW-0223">Dioxygenase</keyword>
<keyword evidence="11" id="KW-1185">Reference proteome</keyword>
<dbReference type="Proteomes" id="UP000094197">
    <property type="component" value="Chromosome 1"/>
</dbReference>
<evidence type="ECO:0000256" key="8">
    <source>
        <dbReference type="ARBA" id="ARBA00023004"/>
    </source>
</evidence>
<dbReference type="Pfam" id="PF00581">
    <property type="entry name" value="Rhodanese"/>
    <property type="match status" value="1"/>
</dbReference>
<dbReference type="CDD" id="cd00158">
    <property type="entry name" value="RHOD"/>
    <property type="match status" value="1"/>
</dbReference>
<dbReference type="SUPFAM" id="SSF52821">
    <property type="entry name" value="Rhodanese/Cell cycle control phosphatase"/>
    <property type="match status" value="1"/>
</dbReference>
<proteinExistence type="inferred from homology"/>
<dbReference type="GO" id="GO:0050313">
    <property type="term" value="F:sulfur dioxygenase activity"/>
    <property type="evidence" value="ECO:0007669"/>
    <property type="project" value="InterPro"/>
</dbReference>
<feature type="domain" description="Rhodanese" evidence="9">
    <location>
        <begin position="256"/>
        <end position="347"/>
    </location>
</feature>
<keyword evidence="8" id="KW-0408">Iron</keyword>
<keyword evidence="4" id="KW-0809">Transit peptide</keyword>
<dbReference type="FunFam" id="3.60.15.10:FF:000013">
    <property type="entry name" value="Persulfide dioxygenase ETHE1, mitochondrial"/>
    <property type="match status" value="1"/>
</dbReference>
<dbReference type="GO" id="GO:0070813">
    <property type="term" value="P:hydrogen sulfide metabolic process"/>
    <property type="evidence" value="ECO:0007669"/>
    <property type="project" value="TreeGrafter"/>
</dbReference>
<evidence type="ECO:0000256" key="3">
    <source>
        <dbReference type="ARBA" id="ARBA00022723"/>
    </source>
</evidence>
<dbReference type="Gene3D" id="3.40.250.10">
    <property type="entry name" value="Rhodanese-like domain"/>
    <property type="match status" value="1"/>
</dbReference>
<dbReference type="InterPro" id="IPR036873">
    <property type="entry name" value="Rhodanese-like_dom_sf"/>
</dbReference>
<reference evidence="10 11" key="1">
    <citation type="submission" date="2016-04" db="EMBL/GenBank/DDBJ databases">
        <title>Complete genome seqeunce of Leptospira alstonii serovar Room22.</title>
        <authorList>
            <person name="Nally J.E."/>
            <person name="Bayles D.O."/>
            <person name="Hurley D."/>
            <person name="Fanning S."/>
            <person name="McMahon B.J."/>
            <person name="Arent Z."/>
        </authorList>
    </citation>
    <scope>NUCLEOTIDE SEQUENCE [LARGE SCALE GENOMIC DNA]</scope>
    <source>
        <strain evidence="10 11">GWTS #1</strain>
    </source>
</reference>
<dbReference type="PANTHER" id="PTHR43084:SF1">
    <property type="entry name" value="PERSULFIDE DIOXYGENASE ETHE1, MITOCHONDRIAL"/>
    <property type="match status" value="1"/>
</dbReference>
<dbReference type="EMBL" id="CP015217">
    <property type="protein sequence ID" value="AOP33631.1"/>
    <property type="molecule type" value="Genomic_DNA"/>
</dbReference>
<keyword evidence="10" id="KW-0378">Hydrolase</keyword>
<dbReference type="PROSITE" id="PS50206">
    <property type="entry name" value="RHODANESE_3"/>
    <property type="match status" value="1"/>
</dbReference>
<evidence type="ECO:0000313" key="11">
    <source>
        <dbReference type="Proteomes" id="UP000094197"/>
    </source>
</evidence>
<dbReference type="PANTHER" id="PTHR43084">
    <property type="entry name" value="PERSULFIDE DIOXYGENASE ETHE1"/>
    <property type="match status" value="1"/>
</dbReference>
<dbReference type="KEGG" id="laj:A0128_07105"/>
<organism evidence="10 11">
    <name type="scientific">Leptospira tipperaryensis</name>
    <dbReference type="NCBI Taxonomy" id="2564040"/>
    <lineage>
        <taxon>Bacteria</taxon>
        <taxon>Pseudomonadati</taxon>
        <taxon>Spirochaetota</taxon>
        <taxon>Spirochaetia</taxon>
        <taxon>Leptospirales</taxon>
        <taxon>Leptospiraceae</taxon>
        <taxon>Leptospira</taxon>
    </lineage>
</organism>
<keyword evidence="6" id="KW-0007">Acetylation</keyword>
<evidence type="ECO:0000256" key="6">
    <source>
        <dbReference type="ARBA" id="ARBA00022990"/>
    </source>
</evidence>
<dbReference type="InterPro" id="IPR051682">
    <property type="entry name" value="Mito_Persulfide_Diox"/>
</dbReference>
<evidence type="ECO:0000256" key="4">
    <source>
        <dbReference type="ARBA" id="ARBA00022946"/>
    </source>
</evidence>
<evidence type="ECO:0000256" key="1">
    <source>
        <dbReference type="ARBA" id="ARBA00001954"/>
    </source>
</evidence>
<dbReference type="GO" id="GO:0046872">
    <property type="term" value="F:metal ion binding"/>
    <property type="evidence" value="ECO:0007669"/>
    <property type="project" value="UniProtKB-KW"/>
</dbReference>
<dbReference type="RefSeq" id="WP_069606867.1">
    <property type="nucleotide sequence ID" value="NZ_CP015217.1"/>
</dbReference>
<protein>
    <submittedName>
        <fullName evidence="10">MBL fold metallo-hydrolase</fullName>
    </submittedName>
</protein>
<keyword evidence="7" id="KW-0560">Oxidoreductase</keyword>
<dbReference type="Pfam" id="PF00753">
    <property type="entry name" value="Lactamase_B"/>
    <property type="match status" value="1"/>
</dbReference>
<evidence type="ECO:0000313" key="10">
    <source>
        <dbReference type="EMBL" id="AOP33631.1"/>
    </source>
</evidence>
<dbReference type="SMART" id="SM00450">
    <property type="entry name" value="RHOD"/>
    <property type="match status" value="1"/>
</dbReference>
<dbReference type="CDD" id="cd07724">
    <property type="entry name" value="POD-like_MBL-fold"/>
    <property type="match status" value="1"/>
</dbReference>
<keyword evidence="3" id="KW-0479">Metal-binding</keyword>
<dbReference type="InterPro" id="IPR001763">
    <property type="entry name" value="Rhodanese-like_dom"/>
</dbReference>
<dbReference type="InterPro" id="IPR001279">
    <property type="entry name" value="Metallo-B-lactamas"/>
</dbReference>
<dbReference type="SUPFAM" id="SSF56281">
    <property type="entry name" value="Metallo-hydrolase/oxidoreductase"/>
    <property type="match status" value="1"/>
</dbReference>
<dbReference type="AlphaFoldDB" id="A0A1D7UVR9"/>
<dbReference type="SMART" id="SM00849">
    <property type="entry name" value="Lactamase_B"/>
    <property type="match status" value="1"/>
</dbReference>
<dbReference type="InterPro" id="IPR036866">
    <property type="entry name" value="RibonucZ/Hydroxyglut_hydro"/>
</dbReference>
<dbReference type="GO" id="GO:0016787">
    <property type="term" value="F:hydrolase activity"/>
    <property type="evidence" value="ECO:0007669"/>
    <property type="project" value="UniProtKB-KW"/>
</dbReference>
<dbReference type="GO" id="GO:0006749">
    <property type="term" value="P:glutathione metabolic process"/>
    <property type="evidence" value="ECO:0007669"/>
    <property type="project" value="InterPro"/>
</dbReference>
<gene>
    <name evidence="10" type="ORF">A0128_07105</name>
</gene>
<evidence type="ECO:0000256" key="2">
    <source>
        <dbReference type="ARBA" id="ARBA00006759"/>
    </source>
</evidence>
<dbReference type="Gene3D" id="3.60.15.10">
    <property type="entry name" value="Ribonuclease Z/Hydroxyacylglutathione hydrolase-like"/>
    <property type="match status" value="1"/>
</dbReference>
<sequence length="349" mass="38939">MKGILFYQLFETQSSTYTYLIADRETKEAAIIDPVWETVDRDLKLIRELNVHLTYILETHIHADHISGADEIRKNTLAQTAVSALAGIECADIPLEDGQELTLGNKIIKAIATPGHTNACMSFFFEGMVFTGDSLLIGGTGRTDFQEGSATTLYESITQKLFSLPEDTRVYPGHDYHGRTTTTIALEKKSNPRIGGDRSKEEFRKIMRELKLETPKKMHLAVPANLACGKLEPVRVMNPQTISGIPTVSNGEVFEKIGKVKIIDVRFPGEFYGVLGHIPTARLVTLGSEFTRFLEAGDRFEEIVFVCRSGKRSNQATEESIRLGYKFTASMAGGMLNWNERLLPKESEE</sequence>
<evidence type="ECO:0000256" key="5">
    <source>
        <dbReference type="ARBA" id="ARBA00022964"/>
    </source>
</evidence>
<comment type="similarity">
    <text evidence="2">Belongs to the metallo-beta-lactamase superfamily. Glyoxalase II family.</text>
</comment>
<evidence type="ECO:0000256" key="7">
    <source>
        <dbReference type="ARBA" id="ARBA00023002"/>
    </source>
</evidence>